<dbReference type="EMBL" id="BRXU01000004">
    <property type="protein sequence ID" value="GLC51099.1"/>
    <property type="molecule type" value="Genomic_DNA"/>
</dbReference>
<proteinExistence type="predicted"/>
<evidence type="ECO:0000313" key="2">
    <source>
        <dbReference type="EMBL" id="GLC51099.1"/>
    </source>
</evidence>
<feature type="region of interest" description="Disordered" evidence="1">
    <location>
        <begin position="345"/>
        <end position="384"/>
    </location>
</feature>
<accession>A0A9W6BFF6</accession>
<dbReference type="AlphaFoldDB" id="A0A9W6BFF6"/>
<feature type="region of interest" description="Disordered" evidence="1">
    <location>
        <begin position="181"/>
        <end position="206"/>
    </location>
</feature>
<gene>
    <name evidence="2" type="primary">PLEST009895</name>
    <name evidence="2" type="ORF">PLESTB_000465800</name>
</gene>
<keyword evidence="3" id="KW-1185">Reference proteome</keyword>
<dbReference type="SUPFAM" id="SSF53335">
    <property type="entry name" value="S-adenosyl-L-methionine-dependent methyltransferases"/>
    <property type="match status" value="1"/>
</dbReference>
<protein>
    <recommendedName>
        <fullName evidence="4">Rhodanese domain-containing protein</fullName>
    </recommendedName>
</protein>
<name>A0A9W6BFF6_9CHLO</name>
<reference evidence="2 3" key="1">
    <citation type="journal article" date="2023" name="Commun. Biol.">
        <title>Reorganization of the ancestral sex-determining regions during the evolution of trioecy in Pleodorina starrii.</title>
        <authorList>
            <person name="Takahashi K."/>
            <person name="Suzuki S."/>
            <person name="Kawai-Toyooka H."/>
            <person name="Yamamoto K."/>
            <person name="Hamaji T."/>
            <person name="Ootsuki R."/>
            <person name="Yamaguchi H."/>
            <person name="Kawachi M."/>
            <person name="Higashiyama T."/>
            <person name="Nozaki H."/>
        </authorList>
    </citation>
    <scope>NUCLEOTIDE SEQUENCE [LARGE SCALE GENOMIC DNA]</scope>
    <source>
        <strain evidence="2 3">NIES-4479</strain>
    </source>
</reference>
<evidence type="ECO:0008006" key="4">
    <source>
        <dbReference type="Google" id="ProtNLM"/>
    </source>
</evidence>
<sequence>MTSYSSDGGNGVPMLHDLRLQGLLQQVYGSDDAGRPCLIDLRDAETFIASRLRDSYSVPLPFLVPRMFLLPGREIPLGLVVGGPPATQMVHGAAAAGGAKKDIQLTSFLESRGWRVAFCIEASTELWRVAEGMGVLERGGCALTLKRRWPFQPSKLLMQQADLVEEMLVTSRLSLVASQEPARESSGCSPATNQAGGERAAVQPAGAPRGTCSVTLRMLDIGCGSGRDLAWLATRGSVVRMPETHRKDDRGADVHCDGDAGPGRATDVQVTWECVGLDSWHGALQRAAEVLALGEVPAGPGGVTLHLVQIGPGGGELRPLSLPSAAAKTPQMQLLRRYLVGGQGQELPKEGGGGAPADAAAAEHEQGAARSAVAGSEDDDGEPREALDLSALGRFDLLVCVRFLERSFLRSMAELLQPGGVILFSTFVDGPGLRAFGRPQGREHVLQPDELSKTFFGPSQGFEVVVDGVEAIADGREVSMFCARKLAPV</sequence>
<evidence type="ECO:0000256" key="1">
    <source>
        <dbReference type="SAM" id="MobiDB-lite"/>
    </source>
</evidence>
<comment type="caution">
    <text evidence="2">The sequence shown here is derived from an EMBL/GenBank/DDBJ whole genome shotgun (WGS) entry which is preliminary data.</text>
</comment>
<organism evidence="2 3">
    <name type="scientific">Pleodorina starrii</name>
    <dbReference type="NCBI Taxonomy" id="330485"/>
    <lineage>
        <taxon>Eukaryota</taxon>
        <taxon>Viridiplantae</taxon>
        <taxon>Chlorophyta</taxon>
        <taxon>core chlorophytes</taxon>
        <taxon>Chlorophyceae</taxon>
        <taxon>CS clade</taxon>
        <taxon>Chlamydomonadales</taxon>
        <taxon>Volvocaceae</taxon>
        <taxon>Pleodorina</taxon>
    </lineage>
</organism>
<dbReference type="OrthoDB" id="74240at2759"/>
<feature type="compositionally biased region" description="Polar residues" evidence="1">
    <location>
        <begin position="186"/>
        <end position="195"/>
    </location>
</feature>
<dbReference type="Gene3D" id="3.40.50.150">
    <property type="entry name" value="Vaccinia Virus protein VP39"/>
    <property type="match status" value="1"/>
</dbReference>
<dbReference type="Proteomes" id="UP001165080">
    <property type="component" value="Unassembled WGS sequence"/>
</dbReference>
<evidence type="ECO:0000313" key="3">
    <source>
        <dbReference type="Proteomes" id="UP001165080"/>
    </source>
</evidence>
<dbReference type="InterPro" id="IPR029063">
    <property type="entry name" value="SAM-dependent_MTases_sf"/>
</dbReference>